<reference evidence="1 2" key="1">
    <citation type="submission" date="2016-10" db="EMBL/GenBank/DDBJ databases">
        <authorList>
            <person name="de Groot N.N."/>
        </authorList>
    </citation>
    <scope>NUCLEOTIDE SEQUENCE [LARGE SCALE GENOMIC DNA]</scope>
    <source>
        <strain evidence="1 2">DSM 10317</strain>
    </source>
</reference>
<dbReference type="AlphaFoldDB" id="A0A1G5RTN2"/>
<dbReference type="EMBL" id="FMWK01000003">
    <property type="protein sequence ID" value="SCZ77475.1"/>
    <property type="molecule type" value="Genomic_DNA"/>
</dbReference>
<accession>A0A1G5RTN2</accession>
<name>A0A1G5RTN2_PSEXY</name>
<gene>
    <name evidence="1" type="ORF">SAMN02910350_00795</name>
</gene>
<evidence type="ECO:0008006" key="3">
    <source>
        <dbReference type="Google" id="ProtNLM"/>
    </source>
</evidence>
<dbReference type="RefSeq" id="WP_090161430.1">
    <property type="nucleotide sequence ID" value="NZ_FMWK01000003.1"/>
</dbReference>
<dbReference type="InterPro" id="IPR043743">
    <property type="entry name" value="DUF5688"/>
</dbReference>
<protein>
    <recommendedName>
        <fullName evidence="3">DUF1444 family protein</fullName>
    </recommendedName>
</protein>
<proteinExistence type="predicted"/>
<evidence type="ECO:0000313" key="2">
    <source>
        <dbReference type="Proteomes" id="UP000199428"/>
    </source>
</evidence>
<sequence>MTFEKFNKSIVFSLINKEKHQELLSNVPHKDYLDMAVIFYAYFTEVKIDDGNASMLVDNQLMEKWEIDVDTLMEHALENTPRLLGLKIRGIFSTIASYMDDEALTEIAEQEDKYTPLYVATNNIATYGAGVVLYKDMLKAFAARKKSDLYIIPCSIHELILVASSECEGMDVQELKKLIVDVNQFDLPSDEVLSDSLYIYKRDEDSVSLVA</sequence>
<evidence type="ECO:0000313" key="1">
    <source>
        <dbReference type="EMBL" id="SCZ77475.1"/>
    </source>
</evidence>
<organism evidence="1 2">
    <name type="scientific">Pseudobutyrivibrio xylanivorans</name>
    <dbReference type="NCBI Taxonomy" id="185007"/>
    <lineage>
        <taxon>Bacteria</taxon>
        <taxon>Bacillati</taxon>
        <taxon>Bacillota</taxon>
        <taxon>Clostridia</taxon>
        <taxon>Lachnospirales</taxon>
        <taxon>Lachnospiraceae</taxon>
        <taxon>Pseudobutyrivibrio</taxon>
    </lineage>
</organism>
<dbReference type="Proteomes" id="UP000199428">
    <property type="component" value="Unassembled WGS sequence"/>
</dbReference>
<dbReference type="Pfam" id="PF18941">
    <property type="entry name" value="DUF5688"/>
    <property type="match status" value="1"/>
</dbReference>